<dbReference type="PANTHER" id="PTHR30081:SF1">
    <property type="entry name" value="PROTEIN TRANSLOCASE SUBUNIT SECD"/>
    <property type="match status" value="1"/>
</dbReference>
<dbReference type="InterPro" id="IPR022813">
    <property type="entry name" value="SecD/SecF_arch_bac"/>
</dbReference>
<evidence type="ECO:0000256" key="1">
    <source>
        <dbReference type="ARBA" id="ARBA00022448"/>
    </source>
</evidence>
<dbReference type="PANTHER" id="PTHR30081">
    <property type="entry name" value="PROTEIN-EXPORT MEMBRANE PROTEIN SEC"/>
    <property type="match status" value="1"/>
</dbReference>
<evidence type="ECO:0000256" key="6">
    <source>
        <dbReference type="ARBA" id="ARBA00023010"/>
    </source>
</evidence>
<feature type="domain" description="SecDF P1 head subdomain" evidence="9">
    <location>
        <begin position="151"/>
        <end position="255"/>
    </location>
</feature>
<dbReference type="GO" id="GO:0015031">
    <property type="term" value="P:protein transport"/>
    <property type="evidence" value="ECO:0007669"/>
    <property type="project" value="UniProtKB-KW"/>
</dbReference>
<proteinExistence type="predicted"/>
<organism evidence="10">
    <name type="scientific">marine sediment metagenome</name>
    <dbReference type="NCBI Taxonomy" id="412755"/>
    <lineage>
        <taxon>unclassified sequences</taxon>
        <taxon>metagenomes</taxon>
        <taxon>ecological metagenomes</taxon>
    </lineage>
</organism>
<evidence type="ECO:0000256" key="7">
    <source>
        <dbReference type="ARBA" id="ARBA00023136"/>
    </source>
</evidence>
<feature type="non-terminal residue" evidence="10">
    <location>
        <position position="271"/>
    </location>
</feature>
<keyword evidence="7" id="KW-0472">Membrane</keyword>
<name>X1U0A4_9ZZZZ</name>
<dbReference type="Gene3D" id="3.30.70.3220">
    <property type="match status" value="1"/>
</dbReference>
<dbReference type="Gene3D" id="3.30.1360.200">
    <property type="match status" value="1"/>
</dbReference>
<dbReference type="EMBL" id="BARW01020899">
    <property type="protein sequence ID" value="GAI97016.1"/>
    <property type="molecule type" value="Genomic_DNA"/>
</dbReference>
<dbReference type="InterPro" id="IPR054384">
    <property type="entry name" value="SecDF_P1_head"/>
</dbReference>
<keyword evidence="2" id="KW-1003">Cell membrane</keyword>
<evidence type="ECO:0000256" key="4">
    <source>
        <dbReference type="ARBA" id="ARBA00022927"/>
    </source>
</evidence>
<evidence type="ECO:0000259" key="9">
    <source>
        <dbReference type="Pfam" id="PF22599"/>
    </source>
</evidence>
<evidence type="ECO:0000259" key="8">
    <source>
        <dbReference type="Pfam" id="PF21760"/>
    </source>
</evidence>
<feature type="non-terminal residue" evidence="10">
    <location>
        <position position="1"/>
    </location>
</feature>
<evidence type="ECO:0000256" key="3">
    <source>
        <dbReference type="ARBA" id="ARBA00022692"/>
    </source>
</evidence>
<evidence type="ECO:0000256" key="2">
    <source>
        <dbReference type="ARBA" id="ARBA00022475"/>
    </source>
</evidence>
<sequence>TGEEKARNMDRALITIQSRIDKYGVTEPIIQKQEGERILVQLPGFTDIEEAKKLVEQTGFLEFREVELRESEPVWLSDYLEDSQPVFFDENETGSRIFVGEDNNPVAFLVKDEGGNPIYVDEKGNLIDIEELKQGSIQLLSWIPARDDDGTYLTGEFLAKAVPTVSDKPTGAEAEVGIEWNQEGGVIFDQIAKRLYNSGPYGSPQRAIGIFLDSVLLSAPQILEPEYHGTGVITGNFSIEEVDRLANLLESGALPMPLKKPPLYQQTVSAT</sequence>
<comment type="caution">
    <text evidence="10">The sequence shown here is derived from an EMBL/GenBank/DDBJ whole genome shotgun (WGS) entry which is preliminary data.</text>
</comment>
<dbReference type="Pfam" id="PF21760">
    <property type="entry name" value="SecD_1st"/>
    <property type="match status" value="1"/>
</dbReference>
<protein>
    <submittedName>
        <fullName evidence="10">Uncharacterized protein</fullName>
    </submittedName>
</protein>
<keyword evidence="4" id="KW-0653">Protein transport</keyword>
<dbReference type="GO" id="GO:0005886">
    <property type="term" value="C:plasma membrane"/>
    <property type="evidence" value="ECO:0007669"/>
    <property type="project" value="TreeGrafter"/>
</dbReference>
<keyword evidence="1" id="KW-0813">Transport</keyword>
<feature type="domain" description="Protein translocase subunit SecDF P1" evidence="8">
    <location>
        <begin position="9"/>
        <end position="67"/>
    </location>
</feature>
<accession>X1U0A4</accession>
<keyword evidence="5" id="KW-1133">Transmembrane helix</keyword>
<evidence type="ECO:0000256" key="5">
    <source>
        <dbReference type="ARBA" id="ARBA00022989"/>
    </source>
</evidence>
<dbReference type="Pfam" id="PF22599">
    <property type="entry name" value="SecDF_P1_head"/>
    <property type="match status" value="1"/>
</dbReference>
<evidence type="ECO:0000313" key="10">
    <source>
        <dbReference type="EMBL" id="GAI97016.1"/>
    </source>
</evidence>
<reference evidence="10" key="1">
    <citation type="journal article" date="2014" name="Front. Microbiol.">
        <title>High frequency of phylogenetically diverse reductive dehalogenase-homologous genes in deep subseafloor sedimentary metagenomes.</title>
        <authorList>
            <person name="Kawai M."/>
            <person name="Futagami T."/>
            <person name="Toyoda A."/>
            <person name="Takaki Y."/>
            <person name="Nishi S."/>
            <person name="Hori S."/>
            <person name="Arai W."/>
            <person name="Tsubouchi T."/>
            <person name="Morono Y."/>
            <person name="Uchiyama I."/>
            <person name="Ito T."/>
            <person name="Fujiyama A."/>
            <person name="Inagaki F."/>
            <person name="Takami H."/>
        </authorList>
    </citation>
    <scope>NUCLEOTIDE SEQUENCE</scope>
    <source>
        <strain evidence="10">Expedition CK06-06</strain>
    </source>
</reference>
<dbReference type="AlphaFoldDB" id="X1U0A4"/>
<gene>
    <name evidence="10" type="ORF">S12H4_35212</name>
</gene>
<dbReference type="InterPro" id="IPR048631">
    <property type="entry name" value="SecD_1st"/>
</dbReference>
<keyword evidence="6" id="KW-0811">Translocation</keyword>
<keyword evidence="3" id="KW-0812">Transmembrane</keyword>